<keyword evidence="11" id="KW-1185">Reference proteome</keyword>
<dbReference type="OMA" id="TIRCIHY"/>
<evidence type="ECO:0000256" key="9">
    <source>
        <dbReference type="SAM" id="Coils"/>
    </source>
</evidence>
<dbReference type="GO" id="GO:0012505">
    <property type="term" value="C:endomembrane system"/>
    <property type="evidence" value="ECO:0007669"/>
    <property type="project" value="UniProtKB-SubCell"/>
</dbReference>
<dbReference type="InterPro" id="IPR050685">
    <property type="entry name" value="LDLR"/>
</dbReference>
<feature type="region of interest" description="Disordered" evidence="10">
    <location>
        <begin position="1"/>
        <end position="27"/>
    </location>
</feature>
<dbReference type="PANTHER" id="PTHR24270">
    <property type="entry name" value="LOW-DENSITY LIPOPROTEIN RECEPTOR-RELATED"/>
    <property type="match status" value="1"/>
</dbReference>
<dbReference type="PANTHER" id="PTHR24270:SF62">
    <property type="entry name" value="LOW-DENSITY LIPOPROTEIN RECEPTOR-RELATED PROTEIN 2"/>
    <property type="match status" value="1"/>
</dbReference>
<accession>A0A1I8BEN1</accession>
<keyword evidence="6" id="KW-0472">Membrane</keyword>
<evidence type="ECO:0000313" key="11">
    <source>
        <dbReference type="Proteomes" id="UP000095281"/>
    </source>
</evidence>
<feature type="coiled-coil region" evidence="9">
    <location>
        <begin position="124"/>
        <end position="162"/>
    </location>
</feature>
<feature type="disulfide bond" evidence="8">
    <location>
        <begin position="45"/>
        <end position="60"/>
    </location>
</feature>
<evidence type="ECO:0000256" key="8">
    <source>
        <dbReference type="PROSITE-ProRule" id="PRU00124"/>
    </source>
</evidence>
<dbReference type="CDD" id="cd00112">
    <property type="entry name" value="LDLa"/>
    <property type="match status" value="3"/>
</dbReference>
<organism evidence="11 12">
    <name type="scientific">Meloidogyne hapla</name>
    <name type="common">Root-knot nematode worm</name>
    <dbReference type="NCBI Taxonomy" id="6305"/>
    <lineage>
        <taxon>Eukaryota</taxon>
        <taxon>Metazoa</taxon>
        <taxon>Ecdysozoa</taxon>
        <taxon>Nematoda</taxon>
        <taxon>Chromadorea</taxon>
        <taxon>Rhabditida</taxon>
        <taxon>Tylenchina</taxon>
        <taxon>Tylenchomorpha</taxon>
        <taxon>Tylenchoidea</taxon>
        <taxon>Meloidogynidae</taxon>
        <taxon>Meloidogyninae</taxon>
        <taxon>Meloidogyne</taxon>
    </lineage>
</organism>
<evidence type="ECO:0000256" key="1">
    <source>
        <dbReference type="ARBA" id="ARBA00004167"/>
    </source>
</evidence>
<sequence length="213" mass="24368">MQAKAKQLEEERLKKEKDKEGQCGPEEVPCPETATIRCIHYTSLCDNVDDCGDGYDESNCVSSESRDEEKIITISPENVINAYCAPGEFQCRDGSCIPDSSRCNRNYDCGLTDGSDEEGCAYWKEAEEAERRRKEEEQKQLAEYHEQQRQRAEEEKNRRIEECRRRGGFLCPGQDKCVERSNVCDGRSDCANGDDEKNCPVSEEETGWFINFI</sequence>
<evidence type="ECO:0000256" key="3">
    <source>
        <dbReference type="ARBA" id="ARBA00022692"/>
    </source>
</evidence>
<dbReference type="GO" id="GO:0005886">
    <property type="term" value="C:plasma membrane"/>
    <property type="evidence" value="ECO:0007669"/>
    <property type="project" value="TreeGrafter"/>
</dbReference>
<evidence type="ECO:0000256" key="10">
    <source>
        <dbReference type="SAM" id="MobiDB-lite"/>
    </source>
</evidence>
<comment type="subcellular location">
    <subcellularLocation>
        <location evidence="2">Endomembrane system</location>
    </subcellularLocation>
    <subcellularLocation>
        <location evidence="1">Membrane</location>
        <topology evidence="1">Single-pass membrane protein</topology>
    </subcellularLocation>
</comment>
<dbReference type="PRINTS" id="PR00261">
    <property type="entry name" value="LDLRECEPTOR"/>
</dbReference>
<dbReference type="PROSITE" id="PS01209">
    <property type="entry name" value="LDLRA_1"/>
    <property type="match status" value="1"/>
</dbReference>
<evidence type="ECO:0000256" key="7">
    <source>
        <dbReference type="ARBA" id="ARBA00023157"/>
    </source>
</evidence>
<feature type="disulfide bond" evidence="8">
    <location>
        <begin position="184"/>
        <end position="199"/>
    </location>
</feature>
<evidence type="ECO:0000256" key="4">
    <source>
        <dbReference type="ARBA" id="ARBA00022737"/>
    </source>
</evidence>
<dbReference type="PROSITE" id="PS50068">
    <property type="entry name" value="LDLRA_2"/>
    <property type="match status" value="3"/>
</dbReference>
<feature type="disulfide bond" evidence="8">
    <location>
        <begin position="91"/>
        <end position="109"/>
    </location>
</feature>
<protein>
    <submittedName>
        <fullName evidence="12">Low-density lipoprotein receptor domain class A</fullName>
    </submittedName>
</protein>
<proteinExistence type="predicted"/>
<keyword evidence="7 8" id="KW-1015">Disulfide bond</keyword>
<evidence type="ECO:0000313" key="12">
    <source>
        <dbReference type="WBParaSite" id="MhA1_Contig210.frz3.gene7"/>
    </source>
</evidence>
<comment type="caution">
    <text evidence="8">Lacks conserved residue(s) required for the propagation of feature annotation.</text>
</comment>
<feature type="compositionally biased region" description="Basic and acidic residues" evidence="10">
    <location>
        <begin position="1"/>
        <end position="21"/>
    </location>
</feature>
<name>A0A1I8BEN1_MELHA</name>
<feature type="disulfide bond" evidence="8">
    <location>
        <begin position="84"/>
        <end position="96"/>
    </location>
</feature>
<dbReference type="SUPFAM" id="SSF57424">
    <property type="entry name" value="LDL receptor-like module"/>
    <property type="match status" value="3"/>
</dbReference>
<dbReference type="InterPro" id="IPR002172">
    <property type="entry name" value="LDrepeatLR_classA_rpt"/>
</dbReference>
<dbReference type="AlphaFoldDB" id="A0A1I8BEN1"/>
<dbReference type="InterPro" id="IPR023415">
    <property type="entry name" value="LDLR_class-A_CS"/>
</dbReference>
<dbReference type="Pfam" id="PF00057">
    <property type="entry name" value="Ldl_recept_a"/>
    <property type="match status" value="3"/>
</dbReference>
<keyword evidence="5" id="KW-1133">Transmembrane helix</keyword>
<keyword evidence="3" id="KW-0812">Transmembrane</keyword>
<evidence type="ECO:0000256" key="6">
    <source>
        <dbReference type="ARBA" id="ARBA00023136"/>
    </source>
</evidence>
<reference evidence="12" key="1">
    <citation type="submission" date="2016-11" db="UniProtKB">
        <authorList>
            <consortium name="WormBaseParasite"/>
        </authorList>
    </citation>
    <scope>IDENTIFICATION</scope>
</reference>
<dbReference type="Proteomes" id="UP000095281">
    <property type="component" value="Unplaced"/>
</dbReference>
<dbReference type="InterPro" id="IPR036055">
    <property type="entry name" value="LDL_receptor-like_sf"/>
</dbReference>
<dbReference type="GO" id="GO:0016192">
    <property type="term" value="P:vesicle-mediated transport"/>
    <property type="evidence" value="ECO:0007669"/>
    <property type="project" value="UniProtKB-ARBA"/>
</dbReference>
<evidence type="ECO:0000256" key="2">
    <source>
        <dbReference type="ARBA" id="ARBA00004308"/>
    </source>
</evidence>
<dbReference type="Gene3D" id="4.10.400.10">
    <property type="entry name" value="Low-density Lipoprotein Receptor"/>
    <property type="match status" value="3"/>
</dbReference>
<dbReference type="WBParaSite" id="MhA1_Contig210.frz3.gene7">
    <property type="protein sequence ID" value="MhA1_Contig210.frz3.gene7"/>
    <property type="gene ID" value="MhA1_Contig210.frz3.gene7"/>
</dbReference>
<keyword evidence="9" id="KW-0175">Coiled coil</keyword>
<dbReference type="SMART" id="SM00192">
    <property type="entry name" value="LDLa"/>
    <property type="match status" value="3"/>
</dbReference>
<evidence type="ECO:0000256" key="5">
    <source>
        <dbReference type="ARBA" id="ARBA00022989"/>
    </source>
</evidence>
<keyword evidence="4" id="KW-0677">Repeat</keyword>